<comment type="caution">
    <text evidence="2">The sequence shown here is derived from an EMBL/GenBank/DDBJ whole genome shotgun (WGS) entry which is preliminary data.</text>
</comment>
<dbReference type="InterPro" id="IPR021323">
    <property type="entry name" value="DUF2927"/>
</dbReference>
<reference evidence="2 3" key="1">
    <citation type="submission" date="2019-03" db="EMBL/GenBank/DDBJ databases">
        <title>Genomic Encyclopedia of Type Strains, Phase IV (KMG-IV): sequencing the most valuable type-strain genomes for metagenomic binning, comparative biology and taxonomic classification.</title>
        <authorList>
            <person name="Goeker M."/>
        </authorList>
    </citation>
    <scope>NUCLEOTIDE SEQUENCE [LARGE SCALE GENOMIC DNA]</scope>
    <source>
        <strain evidence="2 3">DSM 4868</strain>
    </source>
</reference>
<keyword evidence="3" id="KW-1185">Reference proteome</keyword>
<dbReference type="Pfam" id="PF11150">
    <property type="entry name" value="DUF2927"/>
    <property type="match status" value="1"/>
</dbReference>
<sequence>MRGSALVAACLALAACAVPVSEMPGRLPTLPATLPPMKTFAARAPEAPARPNAQIARDFLDLSFRMESGRPLAVMSRFEGPVRVRVTGTAPPSLGPDLAALLARLRQEAGIDITRVGADGPAEVTIEVVPRARLQRLVPQAACFVAPRVSGWDEYRQARRTGTVDWTTLVTRDEVAIFLPGDVSPQEVRDCLHEELAQAIGPLNDLYRLPDSVFNDDNFHTVLTGFDMLILRLYTAPDLRSGMTRAEVARVLPGLLARLNPRGEGRTGAAVPPTTRDWIDAIETALGPATPMPRRRAAAERAVQIAEARGWQDSRLAFSLFALGRMSLGRDGEVALAAFLRAGQIYAARPDTRVHEAHVAMHLAAFSLSAGQARTALDLVNRNISAAMRGQNASLLATMLMIKAGALDALGRPGEARIVREDALGWARYGFGSDAEVRTRIEEIAALTPGGAG</sequence>
<dbReference type="PROSITE" id="PS51257">
    <property type="entry name" value="PROKAR_LIPOPROTEIN"/>
    <property type="match status" value="1"/>
</dbReference>
<accession>A0A4R2L0E2</accession>
<dbReference type="Proteomes" id="UP000295142">
    <property type="component" value="Unassembled WGS sequence"/>
</dbReference>
<name>A0A4R2L0E2_9RHOB</name>
<protein>
    <submittedName>
        <fullName evidence="2">DUF2927 family protein</fullName>
    </submittedName>
</protein>
<evidence type="ECO:0000256" key="1">
    <source>
        <dbReference type="SAM" id="SignalP"/>
    </source>
</evidence>
<dbReference type="OrthoDB" id="7823193at2"/>
<gene>
    <name evidence="2" type="ORF">EV655_104163</name>
</gene>
<dbReference type="AlphaFoldDB" id="A0A4R2L0E2"/>
<dbReference type="RefSeq" id="WP_132543066.1">
    <property type="nucleotide sequence ID" value="NZ_SLWW01000004.1"/>
</dbReference>
<feature type="chain" id="PRO_5020678506" evidence="1">
    <location>
        <begin position="18"/>
        <end position="453"/>
    </location>
</feature>
<keyword evidence="1" id="KW-0732">Signal</keyword>
<organism evidence="2 3">
    <name type="scientific">Rhodovulum euryhalinum</name>
    <dbReference type="NCBI Taxonomy" id="35805"/>
    <lineage>
        <taxon>Bacteria</taxon>
        <taxon>Pseudomonadati</taxon>
        <taxon>Pseudomonadota</taxon>
        <taxon>Alphaproteobacteria</taxon>
        <taxon>Rhodobacterales</taxon>
        <taxon>Paracoccaceae</taxon>
        <taxon>Rhodovulum</taxon>
    </lineage>
</organism>
<feature type="signal peptide" evidence="1">
    <location>
        <begin position="1"/>
        <end position="17"/>
    </location>
</feature>
<proteinExistence type="predicted"/>
<evidence type="ECO:0000313" key="3">
    <source>
        <dbReference type="Proteomes" id="UP000295142"/>
    </source>
</evidence>
<evidence type="ECO:0000313" key="2">
    <source>
        <dbReference type="EMBL" id="TCO72475.1"/>
    </source>
</evidence>
<dbReference type="EMBL" id="SLWW01000004">
    <property type="protein sequence ID" value="TCO72475.1"/>
    <property type="molecule type" value="Genomic_DNA"/>
</dbReference>